<dbReference type="InterPro" id="IPR009937">
    <property type="entry name" value="Phage_holin_3_6"/>
</dbReference>
<evidence type="ECO:0000313" key="4">
    <source>
        <dbReference type="Proteomes" id="UP001501821"/>
    </source>
</evidence>
<gene>
    <name evidence="3" type="ORF">GCM10022242_09790</name>
</gene>
<evidence type="ECO:0000256" key="2">
    <source>
        <dbReference type="SAM" id="Phobius"/>
    </source>
</evidence>
<dbReference type="RefSeq" id="WP_344772871.1">
    <property type="nucleotide sequence ID" value="NZ_BAABAH010000002.1"/>
</dbReference>
<feature type="transmembrane region" description="Helical" evidence="2">
    <location>
        <begin position="89"/>
        <end position="110"/>
    </location>
</feature>
<dbReference type="EMBL" id="BAABAH010000002">
    <property type="protein sequence ID" value="GAA3809008.1"/>
    <property type="molecule type" value="Genomic_DNA"/>
</dbReference>
<proteinExistence type="predicted"/>
<feature type="region of interest" description="Disordered" evidence="1">
    <location>
        <begin position="1"/>
        <end position="24"/>
    </location>
</feature>
<name>A0ABP7I6R7_9ACTN</name>
<keyword evidence="4" id="KW-1185">Reference proteome</keyword>
<comment type="caution">
    <text evidence="3">The sequence shown here is derived from an EMBL/GenBank/DDBJ whole genome shotgun (WGS) entry which is preliminary data.</text>
</comment>
<keyword evidence="2" id="KW-0472">Membrane</keyword>
<keyword evidence="2" id="KW-0812">Transmembrane</keyword>
<evidence type="ECO:0000313" key="3">
    <source>
        <dbReference type="EMBL" id="GAA3809008.1"/>
    </source>
</evidence>
<organism evidence="3 4">
    <name type="scientific">Nocardioides panacisoli</name>
    <dbReference type="NCBI Taxonomy" id="627624"/>
    <lineage>
        <taxon>Bacteria</taxon>
        <taxon>Bacillati</taxon>
        <taxon>Actinomycetota</taxon>
        <taxon>Actinomycetes</taxon>
        <taxon>Propionibacteriales</taxon>
        <taxon>Nocardioidaceae</taxon>
        <taxon>Nocardioides</taxon>
    </lineage>
</organism>
<dbReference type="Proteomes" id="UP001501821">
    <property type="component" value="Unassembled WGS sequence"/>
</dbReference>
<feature type="transmembrane region" description="Helical" evidence="2">
    <location>
        <begin position="60"/>
        <end position="83"/>
    </location>
</feature>
<sequence length="140" mass="14626">MSQDYDVATTPVATEPEKQSTGELVSRLSQDMSQLVRDEMRLAQAELTEKGKRAGIGAGMFGAAGLLALYGVGVLIATVVLALALAMPAWLAALIVAVVLFAAAGVVALMGKKQVTQATPPIPERTVENVKRDVQAVKHG</sequence>
<protein>
    <submittedName>
        <fullName evidence="3">Phage holin family protein</fullName>
    </submittedName>
</protein>
<accession>A0ABP7I6R7</accession>
<keyword evidence="2" id="KW-1133">Transmembrane helix</keyword>
<reference evidence="4" key="1">
    <citation type="journal article" date="2019" name="Int. J. Syst. Evol. Microbiol.">
        <title>The Global Catalogue of Microorganisms (GCM) 10K type strain sequencing project: providing services to taxonomists for standard genome sequencing and annotation.</title>
        <authorList>
            <consortium name="The Broad Institute Genomics Platform"/>
            <consortium name="The Broad Institute Genome Sequencing Center for Infectious Disease"/>
            <person name="Wu L."/>
            <person name="Ma J."/>
        </authorList>
    </citation>
    <scope>NUCLEOTIDE SEQUENCE [LARGE SCALE GENOMIC DNA]</scope>
    <source>
        <strain evidence="4">JCM 16953</strain>
    </source>
</reference>
<evidence type="ECO:0000256" key="1">
    <source>
        <dbReference type="SAM" id="MobiDB-lite"/>
    </source>
</evidence>
<dbReference type="Pfam" id="PF07332">
    <property type="entry name" value="Phage_holin_3_6"/>
    <property type="match status" value="1"/>
</dbReference>